<dbReference type="GeneID" id="68573212"/>
<dbReference type="PANTHER" id="PTHR30290">
    <property type="entry name" value="PERIPLASMIC BINDING COMPONENT OF ABC TRANSPORTER"/>
    <property type="match status" value="1"/>
</dbReference>
<dbReference type="RefSeq" id="WP_227259799.1">
    <property type="nucleotide sequence ID" value="NZ_BAAADU010000002.1"/>
</dbReference>
<dbReference type="CDD" id="cd00995">
    <property type="entry name" value="PBP2_NikA_DppA_OppA_like"/>
    <property type="match status" value="1"/>
</dbReference>
<dbReference type="PIRSF" id="PIRSF002741">
    <property type="entry name" value="MppA"/>
    <property type="match status" value="1"/>
</dbReference>
<evidence type="ECO:0000256" key="1">
    <source>
        <dbReference type="ARBA" id="ARBA00005695"/>
    </source>
</evidence>
<evidence type="ECO:0000256" key="2">
    <source>
        <dbReference type="ARBA" id="ARBA00022448"/>
    </source>
</evidence>
<accession>A0AAV3T3X9</accession>
<evidence type="ECO:0000256" key="3">
    <source>
        <dbReference type="ARBA" id="ARBA00022729"/>
    </source>
</evidence>
<keyword evidence="6" id="KW-1185">Reference proteome</keyword>
<dbReference type="EMBL" id="BAAADU010000002">
    <property type="protein sequence ID" value="GAA0656838.1"/>
    <property type="molecule type" value="Genomic_DNA"/>
</dbReference>
<comment type="caution">
    <text evidence="5">The sequence shown here is derived from an EMBL/GenBank/DDBJ whole genome shotgun (WGS) entry which is preliminary data.</text>
</comment>
<evidence type="ECO:0000313" key="6">
    <source>
        <dbReference type="Proteomes" id="UP001500194"/>
    </source>
</evidence>
<dbReference type="Gene3D" id="3.10.105.10">
    <property type="entry name" value="Dipeptide-binding Protein, Domain 3"/>
    <property type="match status" value="1"/>
</dbReference>
<proteinExistence type="inferred from homology"/>
<dbReference type="InterPro" id="IPR030678">
    <property type="entry name" value="Peptide/Ni-bd"/>
</dbReference>
<dbReference type="SUPFAM" id="SSF53850">
    <property type="entry name" value="Periplasmic binding protein-like II"/>
    <property type="match status" value="1"/>
</dbReference>
<dbReference type="InterPro" id="IPR039424">
    <property type="entry name" value="SBP_5"/>
</dbReference>
<dbReference type="Gene3D" id="3.40.190.10">
    <property type="entry name" value="Periplasmic binding protein-like II"/>
    <property type="match status" value="1"/>
</dbReference>
<evidence type="ECO:0000313" key="5">
    <source>
        <dbReference type="EMBL" id="GAA0656838.1"/>
    </source>
</evidence>
<dbReference type="PANTHER" id="PTHR30290:SF9">
    <property type="entry name" value="OLIGOPEPTIDE-BINDING PROTEIN APPA"/>
    <property type="match status" value="1"/>
</dbReference>
<organism evidence="5 6">
    <name type="scientific">Salarchaeum japonicum</name>
    <dbReference type="NCBI Taxonomy" id="555573"/>
    <lineage>
        <taxon>Archaea</taxon>
        <taxon>Methanobacteriati</taxon>
        <taxon>Methanobacteriota</taxon>
        <taxon>Stenosarchaea group</taxon>
        <taxon>Halobacteria</taxon>
        <taxon>Halobacteriales</taxon>
        <taxon>Halobacteriaceae</taxon>
    </lineage>
</organism>
<dbReference type="GO" id="GO:0015833">
    <property type="term" value="P:peptide transport"/>
    <property type="evidence" value="ECO:0007669"/>
    <property type="project" value="TreeGrafter"/>
</dbReference>
<comment type="similarity">
    <text evidence="1">Belongs to the bacterial solute-binding protein 5 family.</text>
</comment>
<dbReference type="GO" id="GO:0042597">
    <property type="term" value="C:periplasmic space"/>
    <property type="evidence" value="ECO:0007669"/>
    <property type="project" value="UniProtKB-ARBA"/>
</dbReference>
<dbReference type="GO" id="GO:1904680">
    <property type="term" value="F:peptide transmembrane transporter activity"/>
    <property type="evidence" value="ECO:0007669"/>
    <property type="project" value="TreeGrafter"/>
</dbReference>
<reference evidence="5 6" key="1">
    <citation type="journal article" date="2019" name="Int. J. Syst. Evol. Microbiol.">
        <title>The Global Catalogue of Microorganisms (GCM) 10K type strain sequencing project: providing services to taxonomists for standard genome sequencing and annotation.</title>
        <authorList>
            <consortium name="The Broad Institute Genomics Platform"/>
            <consortium name="The Broad Institute Genome Sequencing Center for Infectious Disease"/>
            <person name="Wu L."/>
            <person name="Ma J."/>
        </authorList>
    </citation>
    <scope>NUCLEOTIDE SEQUENCE [LARGE SCALE GENOMIC DNA]</scope>
    <source>
        <strain evidence="5 6">JCM 16327</strain>
    </source>
</reference>
<keyword evidence="2" id="KW-0813">Transport</keyword>
<protein>
    <recommendedName>
        <fullName evidence="4">Solute-binding protein family 5 domain-containing protein</fullName>
    </recommendedName>
</protein>
<evidence type="ECO:0000259" key="4">
    <source>
        <dbReference type="Pfam" id="PF00496"/>
    </source>
</evidence>
<dbReference type="AlphaFoldDB" id="A0AAV3T3X9"/>
<dbReference type="GO" id="GO:0043190">
    <property type="term" value="C:ATP-binding cassette (ABC) transporter complex"/>
    <property type="evidence" value="ECO:0007669"/>
    <property type="project" value="InterPro"/>
</dbReference>
<sequence>MMATGSIQTLDPINAKGSGAGYNQYGEPLMYFPDGLYPPEAALVEDYSMSEDGLTYTFNLKQDLTFHDGSEFTAQDAVYTYRRMAESPNSRNKDDIIGQTMTIDHEKDASIAAPEDEETLDDIVPQSLAVRAPDDYTFEFDLASPFEYTLFQIAGGNWAMLPENAVGDIEGYDGEYSYNEFFSTANGGPEYAGLGAFQVDSWTKGSEITLSSFENYWNGEPELDEIRFTVVTSGNTRLNRFKGENAHILEGMPTASFNPDNVSIEETKGSREVGTYTFDDGMEVNYGQIPALTTEYLVFNTLEVPIPVRKAFAYALNQHDVAENVYKGTATPAYHITPPDPYPTFEEGVTSRETYTRHAEEGYQSNTDWAENGYPYGYGETMLGEATQVMEDAGYGPNDMYSVTATTISGNDAYTQVLTTLQSKLRAAHIDMEITEANFGTIISQAINGSMEVFALGDGMEYPGPQNFLRYLHGKNPSGQFTRWGAEGSYYDEELRQFARDTWDEQYAGDDATPETRNEAFQTIEEVNWESVQELPLVNPISQRFWHQGVDVDMYGVMENQTFDDVTIQ</sequence>
<dbReference type="Proteomes" id="UP001500194">
    <property type="component" value="Unassembled WGS sequence"/>
</dbReference>
<gene>
    <name evidence="5" type="ORF">GCM10009019_21080</name>
</gene>
<feature type="domain" description="Solute-binding protein family 5" evidence="4">
    <location>
        <begin position="40"/>
        <end position="478"/>
    </location>
</feature>
<name>A0AAV3T3X9_9EURY</name>
<keyword evidence="3" id="KW-0732">Signal</keyword>
<dbReference type="InterPro" id="IPR000914">
    <property type="entry name" value="SBP_5_dom"/>
</dbReference>
<dbReference type="Pfam" id="PF00496">
    <property type="entry name" value="SBP_bac_5"/>
    <property type="match status" value="1"/>
</dbReference>